<protein>
    <submittedName>
        <fullName evidence="6">TIP120-domain-containing protein</fullName>
    </submittedName>
</protein>
<dbReference type="InParanoid" id="A0A316YVA8"/>
<feature type="region of interest" description="Disordered" evidence="4">
    <location>
        <begin position="304"/>
        <end position="334"/>
    </location>
</feature>
<dbReference type="Pfam" id="PF25782">
    <property type="entry name" value="TPR_CAND1"/>
    <property type="match status" value="1"/>
</dbReference>
<feature type="compositionally biased region" description="Acidic residues" evidence="4">
    <location>
        <begin position="307"/>
        <end position="334"/>
    </location>
</feature>
<dbReference type="InterPro" id="IPR039852">
    <property type="entry name" value="CAND1/CAND2"/>
</dbReference>
<accession>A0A316YVA8</accession>
<dbReference type="InterPro" id="IPR016024">
    <property type="entry name" value="ARM-type_fold"/>
</dbReference>
<keyword evidence="2" id="KW-0677">Repeat</keyword>
<dbReference type="FunCoup" id="A0A316YVA8">
    <property type="interactions" value="560"/>
</dbReference>
<dbReference type="GO" id="GO:0010265">
    <property type="term" value="P:SCF complex assembly"/>
    <property type="evidence" value="ECO:0007669"/>
    <property type="project" value="InterPro"/>
</dbReference>
<reference evidence="6 7" key="1">
    <citation type="journal article" date="2018" name="Mol. Biol. Evol.">
        <title>Broad Genomic Sampling Reveals a Smut Pathogenic Ancestry of the Fungal Clade Ustilaginomycotina.</title>
        <authorList>
            <person name="Kijpornyongpan T."/>
            <person name="Mondo S.J."/>
            <person name="Barry K."/>
            <person name="Sandor L."/>
            <person name="Lee J."/>
            <person name="Lipzen A."/>
            <person name="Pangilinan J."/>
            <person name="LaButti K."/>
            <person name="Hainaut M."/>
            <person name="Henrissat B."/>
            <person name="Grigoriev I.V."/>
            <person name="Spatafora J.W."/>
            <person name="Aime M.C."/>
        </authorList>
    </citation>
    <scope>NUCLEOTIDE SEQUENCE [LARGE SCALE GENOMIC DNA]</scope>
    <source>
        <strain evidence="6 7">MCA 4198</strain>
    </source>
</reference>
<proteinExistence type="inferred from homology"/>
<dbReference type="STRING" id="215250.A0A316YVA8"/>
<sequence>MESPDADFRYMALNDLMNEARKETFNAVGPVMQEKSIERVLELIKDKNGEVKNMSVKCLGILVKTVRDKQMQTIVDRLVEYVSSKEEDLRDIASLGLKTVMAEVPADSELAVSAGNKLVPRLLAQISDPSASQELLIDSLDVIADYFTRFSAIVATNVQLQVNASQVLLSALSHTRATVRKRAMLGLGALGACSTSEVFTGLAEFIAATLVDNKSSTDVVKAVVQLQGTLARTCPRRLGRRLPEFMPRVLAITSSARAEEDDELREVCLQAMESILLRCHTEVTPFVTQIVELSVELIKYDPNYAGGDDDSDEEMAEDDDVDEDDDFIDDEYSDDDDLSWKVRRASAKVLHTTITTRSELLSSFAVAITPTLISRFSEREESVRLEVLSTFLAFLRQVQIFGGGAQATEVMRPSPGALKRKREAIEAEVNSSSPRAQLKNLEPAIAKALSKQIVSKSMPTRFSSYAVLRELITVLGGGLDAHIGLLVGQTERAIKGAEAASGPSANLKAEILSFLRLLFRCHAPRTFEDHLPNLLSFVVSAIDGNSQRDTTEAFSVCSQLVIVLRPLPGDVITSSGVAPRVGNYKKPIEAMYTAVVARISRSDSDQEVKERGIATLGTMLAHAGDDLSDKQQEALPLLIDRLRNEVTRLVAVKVVAEVASSPIIRGEMFDTFVQDSINEVATLLRKSNRVLKLSAFDCLASLLKRSGDHLAAASANLIVTEIEPLLTHESNFTLVPVALQSVNLILASNQAAHSGVQTSILPAIYSMVRSPLLQGPGLEAVLEFLQSMLRVDASLTQDVLKNLMAALQTVKKSSSPSATHINSTVAQCIGAVVKANPSAGASVIESASQVINDASSHTEAELYFNLLVLGEVGRLEDFAKRRALFDMVLSFFEAKAEEVKGAAAFAVGNMSVGNLEAFLPVIEQQMAGGDNRRRLLALSALKELISHGSAQQLSVVANRIWAPLFDICNTTDEATRNLGAECLARLTLTDPARYLPQLQGRLHDPVATTRAAVIAAIRYTLTGKESSQYDVELAPTMVEFLSLLKDDDLDVRRHAMFALNSAAHHKPSLIRSHLSVLLPSMYEQTIPRPELLRKVTMGPFTVTMDDGLELRKNAFETMYTLLDTCFGQIKIEELLSRVIAGLTDDDGIKVLCYLMLVRLVALAPAHISQHLDDLVEPMTSTLKVKLRDQATKQEVEKSTELHRAIFRAMIALERLPIQQAQQGGGAAPSSARFEALVREARSGNALYREVENGVRADAVGAGAMGYNGMEIDG</sequence>
<keyword evidence="3" id="KW-0833">Ubl conjugation pathway</keyword>
<evidence type="ECO:0000313" key="6">
    <source>
        <dbReference type="EMBL" id="PWN92996.1"/>
    </source>
</evidence>
<dbReference type="EMBL" id="KZ819634">
    <property type="protein sequence ID" value="PWN92996.1"/>
    <property type="molecule type" value="Genomic_DNA"/>
</dbReference>
<evidence type="ECO:0000256" key="2">
    <source>
        <dbReference type="ARBA" id="ARBA00022737"/>
    </source>
</evidence>
<dbReference type="SUPFAM" id="SSF48371">
    <property type="entry name" value="ARM repeat"/>
    <property type="match status" value="1"/>
</dbReference>
<evidence type="ECO:0000256" key="3">
    <source>
        <dbReference type="ARBA" id="ARBA00022786"/>
    </source>
</evidence>
<evidence type="ECO:0000313" key="7">
    <source>
        <dbReference type="Proteomes" id="UP000245768"/>
    </source>
</evidence>
<gene>
    <name evidence="6" type="ORF">FA10DRAFT_263716</name>
</gene>
<organism evidence="6 7">
    <name type="scientific">Acaromyces ingoldii</name>
    <dbReference type="NCBI Taxonomy" id="215250"/>
    <lineage>
        <taxon>Eukaryota</taxon>
        <taxon>Fungi</taxon>
        <taxon>Dikarya</taxon>
        <taxon>Basidiomycota</taxon>
        <taxon>Ustilaginomycotina</taxon>
        <taxon>Exobasidiomycetes</taxon>
        <taxon>Exobasidiales</taxon>
        <taxon>Cryptobasidiaceae</taxon>
        <taxon>Acaromyces</taxon>
    </lineage>
</organism>
<dbReference type="Proteomes" id="UP000245768">
    <property type="component" value="Unassembled WGS sequence"/>
</dbReference>
<comment type="similarity">
    <text evidence="1">Belongs to the CAND family.</text>
</comment>
<dbReference type="PANTHER" id="PTHR12696">
    <property type="entry name" value="TIP120"/>
    <property type="match status" value="1"/>
</dbReference>
<dbReference type="Pfam" id="PF08623">
    <property type="entry name" value="TIP120"/>
    <property type="match status" value="1"/>
</dbReference>
<dbReference type="InterPro" id="IPR011989">
    <property type="entry name" value="ARM-like"/>
</dbReference>
<dbReference type="Gene3D" id="1.25.10.10">
    <property type="entry name" value="Leucine-rich Repeat Variant"/>
    <property type="match status" value="1"/>
</dbReference>
<dbReference type="AlphaFoldDB" id="A0A316YVA8"/>
<evidence type="ECO:0000256" key="4">
    <source>
        <dbReference type="SAM" id="MobiDB-lite"/>
    </source>
</evidence>
<evidence type="ECO:0000256" key="1">
    <source>
        <dbReference type="ARBA" id="ARBA00007657"/>
    </source>
</evidence>
<dbReference type="RefSeq" id="XP_025380194.1">
    <property type="nucleotide sequence ID" value="XM_025520338.1"/>
</dbReference>
<name>A0A316YVA8_9BASI</name>
<evidence type="ECO:0000259" key="5">
    <source>
        <dbReference type="Pfam" id="PF08623"/>
    </source>
</evidence>
<dbReference type="GeneID" id="37042254"/>
<feature type="domain" description="TATA-binding protein interacting (TIP20)" evidence="5">
    <location>
        <begin position="1069"/>
        <end position="1219"/>
    </location>
</feature>
<keyword evidence="7" id="KW-1185">Reference proteome</keyword>
<dbReference type="InterPro" id="IPR013932">
    <property type="entry name" value="TATA-bd_TIP120"/>
</dbReference>
<dbReference type="OrthoDB" id="6260732at2759"/>